<protein>
    <recommendedName>
        <fullName evidence="3">Peptidase S1 domain-containing protein</fullName>
    </recommendedName>
</protein>
<reference evidence="1 2" key="1">
    <citation type="submission" date="2014-04" db="EMBL/GenBank/DDBJ databases">
        <title>Genome assembly of Hyalangium minutum DSM 14724.</title>
        <authorList>
            <person name="Sharma G."/>
            <person name="Subramanian S."/>
        </authorList>
    </citation>
    <scope>NUCLEOTIDE SEQUENCE [LARGE SCALE GENOMIC DNA]</scope>
    <source>
        <strain evidence="1 2">DSM 14724</strain>
    </source>
</reference>
<dbReference type="STRING" id="394096.DB31_7968"/>
<dbReference type="OrthoDB" id="5290391at2"/>
<evidence type="ECO:0000313" key="2">
    <source>
        <dbReference type="Proteomes" id="UP000028725"/>
    </source>
</evidence>
<dbReference type="InterPro" id="IPR009003">
    <property type="entry name" value="Peptidase_S1_PA"/>
</dbReference>
<dbReference type="AlphaFoldDB" id="A0A085WM18"/>
<evidence type="ECO:0000313" key="1">
    <source>
        <dbReference type="EMBL" id="KFE68731.1"/>
    </source>
</evidence>
<sequence length="141" mass="15712">MLDEQGRVMSSRADLALIFLEKPLESPGIPLADEDTRVGDSVIIAGYGYDEVADVFGWERRFCTNKITRLSLTEDERILIEQPGGHQYRQDSGGPCLRQGEKGPEIVGISSRWLGEGAACTSIHGHLDWLREEVRRAETPD</sequence>
<dbReference type="Gene3D" id="2.40.10.10">
    <property type="entry name" value="Trypsin-like serine proteases"/>
    <property type="match status" value="1"/>
</dbReference>
<proteinExistence type="predicted"/>
<dbReference type="SUPFAM" id="SSF50494">
    <property type="entry name" value="Trypsin-like serine proteases"/>
    <property type="match status" value="1"/>
</dbReference>
<comment type="caution">
    <text evidence="1">The sequence shown here is derived from an EMBL/GenBank/DDBJ whole genome shotgun (WGS) entry which is preliminary data.</text>
</comment>
<keyword evidence="2" id="KW-1185">Reference proteome</keyword>
<dbReference type="Proteomes" id="UP000028725">
    <property type="component" value="Unassembled WGS sequence"/>
</dbReference>
<gene>
    <name evidence="1" type="ORF">DB31_7968</name>
</gene>
<dbReference type="RefSeq" id="WP_157232064.1">
    <property type="nucleotide sequence ID" value="NZ_JMCB01000006.1"/>
</dbReference>
<organism evidence="1 2">
    <name type="scientific">Hyalangium minutum</name>
    <dbReference type="NCBI Taxonomy" id="394096"/>
    <lineage>
        <taxon>Bacteria</taxon>
        <taxon>Pseudomonadati</taxon>
        <taxon>Myxococcota</taxon>
        <taxon>Myxococcia</taxon>
        <taxon>Myxococcales</taxon>
        <taxon>Cystobacterineae</taxon>
        <taxon>Archangiaceae</taxon>
        <taxon>Hyalangium</taxon>
    </lineage>
</organism>
<dbReference type="EMBL" id="JMCB01000006">
    <property type="protein sequence ID" value="KFE68731.1"/>
    <property type="molecule type" value="Genomic_DNA"/>
</dbReference>
<evidence type="ECO:0008006" key="3">
    <source>
        <dbReference type="Google" id="ProtNLM"/>
    </source>
</evidence>
<accession>A0A085WM18</accession>
<name>A0A085WM18_9BACT</name>
<dbReference type="InterPro" id="IPR043504">
    <property type="entry name" value="Peptidase_S1_PA_chymotrypsin"/>
</dbReference>